<dbReference type="GO" id="GO:0016780">
    <property type="term" value="F:phosphotransferase activity, for other substituted phosphate groups"/>
    <property type="evidence" value="ECO:0007669"/>
    <property type="project" value="TreeGrafter"/>
</dbReference>
<dbReference type="STRING" id="1508404.JMA_33950"/>
<dbReference type="KEGG" id="jeo:JMA_33950"/>
<dbReference type="InterPro" id="IPR003362">
    <property type="entry name" value="Bact_transf"/>
</dbReference>
<feature type="transmembrane region" description="Helical" evidence="2">
    <location>
        <begin position="7"/>
        <end position="28"/>
    </location>
</feature>
<dbReference type="HOGENOM" id="CLU_024920_1_4_9"/>
<dbReference type="PANTHER" id="PTHR30576">
    <property type="entry name" value="COLANIC BIOSYNTHESIS UDP-GLUCOSE LIPID CARRIER TRANSFERASE"/>
    <property type="match status" value="1"/>
</dbReference>
<dbReference type="PANTHER" id="PTHR30576:SF8">
    <property type="entry name" value="UNDECAPRENYL-PHOSPHATE GALACTOSE PHOSPHOTRANSFERASE"/>
    <property type="match status" value="1"/>
</dbReference>
<comment type="similarity">
    <text evidence="1">Belongs to the bacterial sugar transferase family.</text>
</comment>
<accession>A0A0B5AVG6</accession>
<sequence>MKRLIDLTAASVVFILLSPLFLTLYVLIKVKLGSPVLFKQERAGLNGTAFTLYKFRTMTAETDGKGELLPDEERLTPFGNLLRELSLDELPQLINVFKGDMSLVGPRPLLIEYLAYYTPEQMKRHLVKPGITGWAQIHGRNTLSWEEKFKLDTWYVKHISTRLDLKILLMTIKKVVKKEGISQEGYATVEKFSRKEVAK</sequence>
<dbReference type="OrthoDB" id="9808602at2"/>
<organism evidence="4 5">
    <name type="scientific">Jeotgalibacillus malaysiensis</name>
    <dbReference type="NCBI Taxonomy" id="1508404"/>
    <lineage>
        <taxon>Bacteria</taxon>
        <taxon>Bacillati</taxon>
        <taxon>Bacillota</taxon>
        <taxon>Bacilli</taxon>
        <taxon>Bacillales</taxon>
        <taxon>Caryophanaceae</taxon>
        <taxon>Jeotgalibacillus</taxon>
    </lineage>
</organism>
<proteinExistence type="inferred from homology"/>
<keyword evidence="4" id="KW-0808">Transferase</keyword>
<keyword evidence="2" id="KW-0812">Transmembrane</keyword>
<dbReference type="EMBL" id="CP009416">
    <property type="protein sequence ID" value="AJD92712.1"/>
    <property type="molecule type" value="Genomic_DNA"/>
</dbReference>
<dbReference type="BioCyc" id="JESP1508404:G14D9-12676-MONOMER"/>
<dbReference type="AlphaFoldDB" id="A0A0B5AVG6"/>
<dbReference type="Pfam" id="PF02397">
    <property type="entry name" value="Bac_transf"/>
    <property type="match status" value="1"/>
</dbReference>
<keyword evidence="2" id="KW-0472">Membrane</keyword>
<name>A0A0B5AVG6_9BACL</name>
<feature type="domain" description="Bacterial sugar transferase" evidence="3">
    <location>
        <begin position="2"/>
        <end position="177"/>
    </location>
</feature>
<protein>
    <submittedName>
        <fullName evidence="4">Sugar transferase</fullName>
    </submittedName>
</protein>
<dbReference type="Proteomes" id="UP000031449">
    <property type="component" value="Chromosome"/>
</dbReference>
<evidence type="ECO:0000313" key="5">
    <source>
        <dbReference type="Proteomes" id="UP000031449"/>
    </source>
</evidence>
<gene>
    <name evidence="4" type="ORF">JMA_33950</name>
</gene>
<evidence type="ECO:0000259" key="3">
    <source>
        <dbReference type="Pfam" id="PF02397"/>
    </source>
</evidence>
<reference evidence="4 5" key="1">
    <citation type="submission" date="2014-08" db="EMBL/GenBank/DDBJ databases">
        <title>Complete genome of a marine bacteria Jeotgalibacillus malaysiensis.</title>
        <authorList>
            <person name="Yaakop A.S."/>
            <person name="Chan K.-G."/>
            <person name="Goh K.M."/>
        </authorList>
    </citation>
    <scope>NUCLEOTIDE SEQUENCE [LARGE SCALE GENOMIC DNA]</scope>
    <source>
        <strain evidence="4 5">D5</strain>
    </source>
</reference>
<evidence type="ECO:0000256" key="2">
    <source>
        <dbReference type="SAM" id="Phobius"/>
    </source>
</evidence>
<keyword evidence="5" id="KW-1185">Reference proteome</keyword>
<evidence type="ECO:0000313" key="4">
    <source>
        <dbReference type="EMBL" id="AJD92712.1"/>
    </source>
</evidence>
<keyword evidence="2" id="KW-1133">Transmembrane helix</keyword>
<evidence type="ECO:0000256" key="1">
    <source>
        <dbReference type="ARBA" id="ARBA00006464"/>
    </source>
</evidence>